<dbReference type="GO" id="GO:0008270">
    <property type="term" value="F:zinc ion binding"/>
    <property type="evidence" value="ECO:0007669"/>
    <property type="project" value="UniProtKB-KW"/>
</dbReference>
<dbReference type="Pfam" id="PF24764">
    <property type="entry name" value="rva_4"/>
    <property type="match status" value="1"/>
</dbReference>
<dbReference type="PROSITE" id="PS50966">
    <property type="entry name" value="ZF_SWIM"/>
    <property type="match status" value="1"/>
</dbReference>
<keyword evidence="1" id="KW-0479">Metal-binding</keyword>
<dbReference type="PANTHER" id="PTHR47526">
    <property type="entry name" value="ATP-DEPENDENT DNA HELICASE"/>
    <property type="match status" value="1"/>
</dbReference>
<evidence type="ECO:0000313" key="3">
    <source>
        <dbReference type="EMBL" id="KAK2189829.1"/>
    </source>
</evidence>
<proteinExistence type="predicted"/>
<dbReference type="Proteomes" id="UP001209878">
    <property type="component" value="Unassembled WGS sequence"/>
</dbReference>
<reference evidence="3" key="1">
    <citation type="journal article" date="2023" name="Mol. Biol. Evol.">
        <title>Third-Generation Sequencing Reveals the Adaptive Role of the Epigenome in Three Deep-Sea Polychaetes.</title>
        <authorList>
            <person name="Perez M."/>
            <person name="Aroh O."/>
            <person name="Sun Y."/>
            <person name="Lan Y."/>
            <person name="Juniper S.K."/>
            <person name="Young C.R."/>
            <person name="Angers B."/>
            <person name="Qian P.Y."/>
        </authorList>
    </citation>
    <scope>NUCLEOTIDE SEQUENCE</scope>
    <source>
        <strain evidence="3">R07B-5</strain>
    </source>
</reference>
<gene>
    <name evidence="3" type="ORF">NP493_96g12029</name>
</gene>
<comment type="caution">
    <text evidence="3">The sequence shown here is derived from an EMBL/GenBank/DDBJ whole genome shotgun (WGS) entry which is preliminary data.</text>
</comment>
<dbReference type="InterPro" id="IPR058913">
    <property type="entry name" value="Integrase_dom_put"/>
</dbReference>
<keyword evidence="1" id="KW-0863">Zinc-finger</keyword>
<protein>
    <recommendedName>
        <fullName evidence="2">SWIM-type domain-containing protein</fullName>
    </recommendedName>
</protein>
<keyword evidence="1" id="KW-0862">Zinc</keyword>
<organism evidence="3 4">
    <name type="scientific">Ridgeia piscesae</name>
    <name type="common">Tubeworm</name>
    <dbReference type="NCBI Taxonomy" id="27915"/>
    <lineage>
        <taxon>Eukaryota</taxon>
        <taxon>Metazoa</taxon>
        <taxon>Spiralia</taxon>
        <taxon>Lophotrochozoa</taxon>
        <taxon>Annelida</taxon>
        <taxon>Polychaeta</taxon>
        <taxon>Sedentaria</taxon>
        <taxon>Canalipalpata</taxon>
        <taxon>Sabellida</taxon>
        <taxon>Siboglinidae</taxon>
        <taxon>Ridgeia</taxon>
    </lineage>
</organism>
<evidence type="ECO:0000313" key="4">
    <source>
        <dbReference type="Proteomes" id="UP001209878"/>
    </source>
</evidence>
<dbReference type="EMBL" id="JAODUO010000096">
    <property type="protein sequence ID" value="KAK2189829.1"/>
    <property type="molecule type" value="Genomic_DNA"/>
</dbReference>
<accession>A0AAD9P7X2</accession>
<keyword evidence="4" id="KW-1185">Reference proteome</keyword>
<evidence type="ECO:0000256" key="1">
    <source>
        <dbReference type="PROSITE-ProRule" id="PRU00325"/>
    </source>
</evidence>
<dbReference type="InterPro" id="IPR007527">
    <property type="entry name" value="Znf_SWIM"/>
</dbReference>
<evidence type="ECO:0000259" key="2">
    <source>
        <dbReference type="PROSITE" id="PS50966"/>
    </source>
</evidence>
<sequence length="345" mass="38651">MRVNDKPLEAWVIVSHDGTVQSAHCTCMAGLSEGCSHITEVLFTLEHGSRVSKKASVTDVPAYGLFPTAAMFSPPFQRICDIDFRSASKKRKLQLDETYKEMLRNMIGLKSFNTALNQKRSKILGLDDDSMQLQYLFCSAHFLLGLSSEAEKAIKELQKPLVEMYSLPQRVWSDKGGENVKVAQYMLQRRGTGRRSHIAGRSVHNQSTYNPKEIGCSKKLLFQLLSDSDTQTRNVKHKGEKRTGTISTTSFGFYKKRLYRDDDTVKRFCGMLNGLACLPVDSVAYGMRDLRNATPDELDQLSTTLTLTSQGLKDCESRSIVSTVVVDKREVNLTSPNMEKVALEA</sequence>
<name>A0AAD9P7X2_RIDPI</name>
<dbReference type="AlphaFoldDB" id="A0AAD9P7X2"/>
<feature type="domain" description="SWIM-type" evidence="2">
    <location>
        <begin position="10"/>
        <end position="46"/>
    </location>
</feature>